<comment type="caution">
    <text evidence="2">The sequence shown here is derived from an EMBL/GenBank/DDBJ whole genome shotgun (WGS) entry which is preliminary data.</text>
</comment>
<proteinExistence type="predicted"/>
<evidence type="ECO:0000313" key="2">
    <source>
        <dbReference type="EMBL" id="MFD1049808.1"/>
    </source>
</evidence>
<dbReference type="Gene3D" id="3.40.50.620">
    <property type="entry name" value="HUPs"/>
    <property type="match status" value="1"/>
</dbReference>
<accession>A0ABW3MGE4</accession>
<feature type="domain" description="UspA" evidence="1">
    <location>
        <begin position="1"/>
        <end position="54"/>
    </location>
</feature>
<evidence type="ECO:0000259" key="1">
    <source>
        <dbReference type="Pfam" id="PF00582"/>
    </source>
</evidence>
<dbReference type="InterPro" id="IPR006016">
    <property type="entry name" value="UspA"/>
</dbReference>
<feature type="non-terminal residue" evidence="2">
    <location>
        <position position="57"/>
    </location>
</feature>
<organism evidence="2 3">
    <name type="scientific">Kibdelosporangium lantanae</name>
    <dbReference type="NCBI Taxonomy" id="1497396"/>
    <lineage>
        <taxon>Bacteria</taxon>
        <taxon>Bacillati</taxon>
        <taxon>Actinomycetota</taxon>
        <taxon>Actinomycetes</taxon>
        <taxon>Pseudonocardiales</taxon>
        <taxon>Pseudonocardiaceae</taxon>
        <taxon>Kibdelosporangium</taxon>
    </lineage>
</organism>
<name>A0ABW3MGE4_9PSEU</name>
<sequence>MSKPIVVGVDGTPGSQPALEWAITEAHRRNLPILVLHVGDLDDYPAVSSGSLLERTH</sequence>
<reference evidence="3" key="1">
    <citation type="journal article" date="2019" name="Int. J. Syst. Evol. Microbiol.">
        <title>The Global Catalogue of Microorganisms (GCM) 10K type strain sequencing project: providing services to taxonomists for standard genome sequencing and annotation.</title>
        <authorList>
            <consortium name="The Broad Institute Genomics Platform"/>
            <consortium name="The Broad Institute Genome Sequencing Center for Infectious Disease"/>
            <person name="Wu L."/>
            <person name="Ma J."/>
        </authorList>
    </citation>
    <scope>NUCLEOTIDE SEQUENCE [LARGE SCALE GENOMIC DNA]</scope>
    <source>
        <strain evidence="3">JCM 31486</strain>
    </source>
</reference>
<protein>
    <submittedName>
        <fullName evidence="2">Universal stress protein</fullName>
    </submittedName>
</protein>
<dbReference type="CDD" id="cd00293">
    <property type="entry name" value="USP-like"/>
    <property type="match status" value="1"/>
</dbReference>
<gene>
    <name evidence="2" type="ORF">ACFQ1S_31885</name>
</gene>
<evidence type="ECO:0000313" key="3">
    <source>
        <dbReference type="Proteomes" id="UP001597045"/>
    </source>
</evidence>
<dbReference type="EMBL" id="JBHTIS010002415">
    <property type="protein sequence ID" value="MFD1049808.1"/>
    <property type="molecule type" value="Genomic_DNA"/>
</dbReference>
<dbReference type="Proteomes" id="UP001597045">
    <property type="component" value="Unassembled WGS sequence"/>
</dbReference>
<dbReference type="SUPFAM" id="SSF52402">
    <property type="entry name" value="Adenine nucleotide alpha hydrolases-like"/>
    <property type="match status" value="1"/>
</dbReference>
<dbReference type="Pfam" id="PF00582">
    <property type="entry name" value="Usp"/>
    <property type="match status" value="1"/>
</dbReference>
<keyword evidence="3" id="KW-1185">Reference proteome</keyword>
<dbReference type="InterPro" id="IPR014729">
    <property type="entry name" value="Rossmann-like_a/b/a_fold"/>
</dbReference>